<keyword evidence="6" id="KW-1185">Reference proteome</keyword>
<dbReference type="PANTHER" id="PTHR44846">
    <property type="entry name" value="MANNOSYL-D-GLYCERATE TRANSPORT/METABOLISM SYSTEM REPRESSOR MNGR-RELATED"/>
    <property type="match status" value="1"/>
</dbReference>
<comment type="caution">
    <text evidence="5">The sequence shown here is derived from an EMBL/GenBank/DDBJ whole genome shotgun (WGS) entry which is preliminary data.</text>
</comment>
<keyword evidence="3" id="KW-0804">Transcription</keyword>
<dbReference type="RefSeq" id="WP_125597372.1">
    <property type="nucleotide sequence ID" value="NZ_JBHSSM010000024.1"/>
</dbReference>
<protein>
    <submittedName>
        <fullName evidence="5">GntR family transcriptional regulator</fullName>
    </submittedName>
</protein>
<reference evidence="6" key="1">
    <citation type="journal article" date="2019" name="Int. J. Syst. Evol. Microbiol.">
        <title>The Global Catalogue of Microorganisms (GCM) 10K type strain sequencing project: providing services to taxonomists for standard genome sequencing and annotation.</title>
        <authorList>
            <consortium name="The Broad Institute Genomics Platform"/>
            <consortium name="The Broad Institute Genome Sequencing Center for Infectious Disease"/>
            <person name="Wu L."/>
            <person name="Ma J."/>
        </authorList>
    </citation>
    <scope>NUCLEOTIDE SEQUENCE [LARGE SCALE GENOMIC DNA]</scope>
    <source>
        <strain evidence="6">CCM 8897</strain>
    </source>
</reference>
<dbReference type="PANTHER" id="PTHR44846:SF5">
    <property type="entry name" value="HTH-TYPE TRANSCRIPTIONAL REGULATOR GMUR"/>
    <property type="match status" value="1"/>
</dbReference>
<name>A0ABW1UQ46_9LACO</name>
<dbReference type="PRINTS" id="PR00035">
    <property type="entry name" value="HTHGNTR"/>
</dbReference>
<gene>
    <name evidence="5" type="ORF">ACFQHW_10855</name>
</gene>
<dbReference type="InterPro" id="IPR028978">
    <property type="entry name" value="Chorismate_lyase_/UTRA_dom_sf"/>
</dbReference>
<evidence type="ECO:0000256" key="3">
    <source>
        <dbReference type="ARBA" id="ARBA00023163"/>
    </source>
</evidence>
<accession>A0ABW1UQ46</accession>
<evidence type="ECO:0000313" key="6">
    <source>
        <dbReference type="Proteomes" id="UP001596310"/>
    </source>
</evidence>
<proteinExistence type="predicted"/>
<dbReference type="SMART" id="SM00866">
    <property type="entry name" value="UTRA"/>
    <property type="match status" value="1"/>
</dbReference>
<dbReference type="PROSITE" id="PS50949">
    <property type="entry name" value="HTH_GNTR"/>
    <property type="match status" value="1"/>
</dbReference>
<dbReference type="Proteomes" id="UP001596310">
    <property type="component" value="Unassembled WGS sequence"/>
</dbReference>
<dbReference type="SUPFAM" id="SSF64288">
    <property type="entry name" value="Chorismate lyase-like"/>
    <property type="match status" value="1"/>
</dbReference>
<dbReference type="InterPro" id="IPR011663">
    <property type="entry name" value="UTRA"/>
</dbReference>
<dbReference type="EMBL" id="JBHSSM010000024">
    <property type="protein sequence ID" value="MFC6316062.1"/>
    <property type="molecule type" value="Genomic_DNA"/>
</dbReference>
<keyword evidence="2" id="KW-0238">DNA-binding</keyword>
<dbReference type="InterPro" id="IPR036388">
    <property type="entry name" value="WH-like_DNA-bd_sf"/>
</dbReference>
<keyword evidence="1" id="KW-0805">Transcription regulation</keyword>
<dbReference type="SMART" id="SM00345">
    <property type="entry name" value="HTH_GNTR"/>
    <property type="match status" value="1"/>
</dbReference>
<organism evidence="5 6">
    <name type="scientific">Lapidilactobacillus achengensis</name>
    <dbReference type="NCBI Taxonomy" id="2486000"/>
    <lineage>
        <taxon>Bacteria</taxon>
        <taxon>Bacillati</taxon>
        <taxon>Bacillota</taxon>
        <taxon>Bacilli</taxon>
        <taxon>Lactobacillales</taxon>
        <taxon>Lactobacillaceae</taxon>
        <taxon>Lapidilactobacillus</taxon>
    </lineage>
</organism>
<evidence type="ECO:0000256" key="2">
    <source>
        <dbReference type="ARBA" id="ARBA00023125"/>
    </source>
</evidence>
<dbReference type="InterPro" id="IPR036390">
    <property type="entry name" value="WH_DNA-bd_sf"/>
</dbReference>
<evidence type="ECO:0000256" key="1">
    <source>
        <dbReference type="ARBA" id="ARBA00023015"/>
    </source>
</evidence>
<evidence type="ECO:0000313" key="5">
    <source>
        <dbReference type="EMBL" id="MFC6316062.1"/>
    </source>
</evidence>
<dbReference type="Gene3D" id="1.10.10.10">
    <property type="entry name" value="Winged helix-like DNA-binding domain superfamily/Winged helix DNA-binding domain"/>
    <property type="match status" value="1"/>
</dbReference>
<sequence>MNTPKYVKIEQEIRNRIENGEYPQGSKLPNQLALSSEFSVSRMTVKRVLDALAIQGLIYSRRGDGTYVMTNIPQKIEKNAPASEHQGLTVYFGADRVESRIIVFDIQFPSPQIQEKLHLRKNDPVFKIIRLRLVDQQPYVLEHTYMPQKLMPDLDESVLYGSIYAYLKSTGLKLSGSYRKIHAVFADEFDIKYLNCSPKDPVLEVEQVAWLADGTPFEYSLSRNRYDARSYTVVDNNTL</sequence>
<dbReference type="CDD" id="cd07377">
    <property type="entry name" value="WHTH_GntR"/>
    <property type="match status" value="1"/>
</dbReference>
<dbReference type="SUPFAM" id="SSF46785">
    <property type="entry name" value="Winged helix' DNA-binding domain"/>
    <property type="match status" value="1"/>
</dbReference>
<dbReference type="Gene3D" id="3.40.1410.10">
    <property type="entry name" value="Chorismate lyase-like"/>
    <property type="match status" value="1"/>
</dbReference>
<feature type="domain" description="HTH gntR-type" evidence="4">
    <location>
        <begin position="3"/>
        <end position="71"/>
    </location>
</feature>
<dbReference type="Pfam" id="PF00392">
    <property type="entry name" value="GntR"/>
    <property type="match status" value="1"/>
</dbReference>
<dbReference type="InterPro" id="IPR050679">
    <property type="entry name" value="Bact_HTH_transcr_reg"/>
</dbReference>
<dbReference type="InterPro" id="IPR000524">
    <property type="entry name" value="Tscrpt_reg_HTH_GntR"/>
</dbReference>
<dbReference type="Pfam" id="PF07702">
    <property type="entry name" value="UTRA"/>
    <property type="match status" value="1"/>
</dbReference>
<evidence type="ECO:0000259" key="4">
    <source>
        <dbReference type="PROSITE" id="PS50949"/>
    </source>
</evidence>